<name>A0ABQ0MZF2_9GAMM</name>
<feature type="transmembrane region" description="Helical" evidence="2">
    <location>
        <begin position="178"/>
        <end position="196"/>
    </location>
</feature>
<dbReference type="EMBL" id="BDQM01000044">
    <property type="protein sequence ID" value="GAW97748.1"/>
    <property type="molecule type" value="Genomic_DNA"/>
</dbReference>
<keyword evidence="4" id="KW-1185">Reference proteome</keyword>
<accession>A0ABQ0MZF2</accession>
<feature type="transmembrane region" description="Helical" evidence="2">
    <location>
        <begin position="80"/>
        <end position="103"/>
    </location>
</feature>
<feature type="region of interest" description="Disordered" evidence="1">
    <location>
        <begin position="285"/>
        <end position="309"/>
    </location>
</feature>
<evidence type="ECO:0000256" key="1">
    <source>
        <dbReference type="SAM" id="MobiDB-lite"/>
    </source>
</evidence>
<dbReference type="InterPro" id="IPR010380">
    <property type="entry name" value="DUF975"/>
</dbReference>
<dbReference type="PANTHER" id="PTHR40076">
    <property type="entry name" value="MEMBRANE PROTEIN-RELATED"/>
    <property type="match status" value="1"/>
</dbReference>
<sequence>MRLKSVVNLPDEQSVGFSSIIVRKSSINVFKGSALPEKNIITSIGGSLERAVKGEYAIDVKAVLSEAWQHTLKSRMSINLAILFVLIFGMIVSYIVSSFFGGIEQVIADPQTMQLLNVIVTMAVWPFIAGIEMMGVYNAVNKPTQIKMVLSFLHRGSWVALCALLSSILISIGFQLLLIPGVLLGVLLSLTIPLVVEKKLTPMQAIILSVKALRFKIMPLLGIYLVLFMSLIALLVPIVLLMESSLAPVAIMVFLFGFSYLAPWYYNVKGILYREIFGVYTDGSGSENDVGKHSTKDTDHNGSDDTFSA</sequence>
<dbReference type="Proteomes" id="UP000197068">
    <property type="component" value="Unassembled WGS sequence"/>
</dbReference>
<feature type="compositionally biased region" description="Basic and acidic residues" evidence="1">
    <location>
        <begin position="289"/>
        <end position="303"/>
    </location>
</feature>
<keyword evidence="2" id="KW-1133">Transmembrane helix</keyword>
<keyword evidence="2" id="KW-0812">Transmembrane</keyword>
<dbReference type="PANTHER" id="PTHR40076:SF1">
    <property type="entry name" value="MEMBRANE PROTEIN"/>
    <property type="match status" value="1"/>
</dbReference>
<proteinExistence type="predicted"/>
<feature type="transmembrane region" description="Helical" evidence="2">
    <location>
        <begin position="115"/>
        <end position="140"/>
    </location>
</feature>
<evidence type="ECO:0000256" key="2">
    <source>
        <dbReference type="SAM" id="Phobius"/>
    </source>
</evidence>
<organism evidence="3 4">
    <name type="scientific">Colwellia marinimaniae</name>
    <dbReference type="NCBI Taxonomy" id="1513592"/>
    <lineage>
        <taxon>Bacteria</taxon>
        <taxon>Pseudomonadati</taxon>
        <taxon>Pseudomonadota</taxon>
        <taxon>Gammaproteobacteria</taxon>
        <taxon>Alteromonadales</taxon>
        <taxon>Colwelliaceae</taxon>
        <taxon>Colwellia</taxon>
    </lineage>
</organism>
<reference evidence="3 4" key="1">
    <citation type="submission" date="2017-06" db="EMBL/GenBank/DDBJ databases">
        <title>Whole Genome Sequences of Colwellia marinimaniae MTCD1.</title>
        <authorList>
            <person name="Kusumoto H."/>
            <person name="Inoue M."/>
            <person name="Tanikawa K."/>
            <person name="Maeji H."/>
            <person name="Cameron J.H."/>
            <person name="Bartlett D.H."/>
        </authorList>
    </citation>
    <scope>NUCLEOTIDE SEQUENCE [LARGE SCALE GENOMIC DNA]</scope>
    <source>
        <strain evidence="3 4">MTCD1</strain>
    </source>
</reference>
<protein>
    <submittedName>
        <fullName evidence="3">Uncharacterized protein</fullName>
    </submittedName>
</protein>
<evidence type="ECO:0000313" key="4">
    <source>
        <dbReference type="Proteomes" id="UP000197068"/>
    </source>
</evidence>
<comment type="caution">
    <text evidence="3">The sequence shown here is derived from an EMBL/GenBank/DDBJ whole genome shotgun (WGS) entry which is preliminary data.</text>
</comment>
<feature type="transmembrane region" description="Helical" evidence="2">
    <location>
        <begin position="217"/>
        <end position="240"/>
    </location>
</feature>
<keyword evidence="2" id="KW-0472">Membrane</keyword>
<gene>
    <name evidence="3" type="ORF">MTCD1_03391</name>
</gene>
<evidence type="ECO:0000313" key="3">
    <source>
        <dbReference type="EMBL" id="GAW97748.1"/>
    </source>
</evidence>
<feature type="transmembrane region" description="Helical" evidence="2">
    <location>
        <begin position="152"/>
        <end position="172"/>
    </location>
</feature>
<feature type="transmembrane region" description="Helical" evidence="2">
    <location>
        <begin position="246"/>
        <end position="266"/>
    </location>
</feature>